<name>A0A8S5LHK3_9CAUD</name>
<organism evidence="1">
    <name type="scientific">Siphoviridae sp. ctR0j7</name>
    <dbReference type="NCBI Taxonomy" id="2823580"/>
    <lineage>
        <taxon>Viruses</taxon>
        <taxon>Duplodnaviria</taxon>
        <taxon>Heunggongvirae</taxon>
        <taxon>Uroviricota</taxon>
        <taxon>Caudoviricetes</taxon>
    </lineage>
</organism>
<evidence type="ECO:0000313" key="1">
    <source>
        <dbReference type="EMBL" id="DAD69524.1"/>
    </source>
</evidence>
<protein>
    <submittedName>
        <fullName evidence="1">HOLLIDAY JUNCTION RESOLVASE</fullName>
    </submittedName>
</protein>
<dbReference type="EMBL" id="BK014722">
    <property type="protein sequence ID" value="DAD69524.1"/>
    <property type="molecule type" value="Genomic_DNA"/>
</dbReference>
<accession>A0A8S5LHK3</accession>
<reference evidence="1" key="1">
    <citation type="journal article" date="2021" name="Proc. Natl. Acad. Sci. U.S.A.">
        <title>A Catalog of Tens of Thousands of Viruses from Human Metagenomes Reveals Hidden Associations with Chronic Diseases.</title>
        <authorList>
            <person name="Tisza M.J."/>
            <person name="Buck C.B."/>
        </authorList>
    </citation>
    <scope>NUCLEOTIDE SEQUENCE</scope>
    <source>
        <strain evidence="1">CtR0j7</strain>
    </source>
</reference>
<proteinExistence type="predicted"/>
<sequence>MKTWHIGIDTGVKTGFAYCLDGKLTNVLTLPIHCAISEVRHALSGCIRDGDKLHVVVEDARKRKWFGNKGPEALQGAGSVKRDAKIWEDYLRDLQQQYPNVISFEMVSPAANRTKLSKEAFARLTGWTERSSEHGRDAAMLVWGRR</sequence>